<feature type="region of interest" description="Disordered" evidence="3">
    <location>
        <begin position="1"/>
        <end position="24"/>
    </location>
</feature>
<keyword evidence="2" id="KW-0175">Coiled coil</keyword>
<keyword evidence="6" id="KW-1185">Reference proteome</keyword>
<reference evidence="5" key="2">
    <citation type="submission" date="2022-01" db="EMBL/GenBank/DDBJ databases">
        <authorList>
            <person name="Yamashiro T."/>
            <person name="Shiraishi A."/>
            <person name="Satake H."/>
            <person name="Nakayama K."/>
        </authorList>
    </citation>
    <scope>NUCLEOTIDE SEQUENCE</scope>
</reference>
<organism evidence="5 6">
    <name type="scientific">Tanacetum coccineum</name>
    <dbReference type="NCBI Taxonomy" id="301880"/>
    <lineage>
        <taxon>Eukaryota</taxon>
        <taxon>Viridiplantae</taxon>
        <taxon>Streptophyta</taxon>
        <taxon>Embryophyta</taxon>
        <taxon>Tracheophyta</taxon>
        <taxon>Spermatophyta</taxon>
        <taxon>Magnoliopsida</taxon>
        <taxon>eudicotyledons</taxon>
        <taxon>Gunneridae</taxon>
        <taxon>Pentapetalae</taxon>
        <taxon>asterids</taxon>
        <taxon>campanulids</taxon>
        <taxon>Asterales</taxon>
        <taxon>Asteraceae</taxon>
        <taxon>Asteroideae</taxon>
        <taxon>Anthemideae</taxon>
        <taxon>Anthemidinae</taxon>
        <taxon>Tanacetum</taxon>
    </lineage>
</organism>
<dbReference type="PROSITE" id="PS50158">
    <property type="entry name" value="ZF_CCHC"/>
    <property type="match status" value="1"/>
</dbReference>
<evidence type="ECO:0000313" key="6">
    <source>
        <dbReference type="Proteomes" id="UP001151760"/>
    </source>
</evidence>
<dbReference type="Proteomes" id="UP001151760">
    <property type="component" value="Unassembled WGS sequence"/>
</dbReference>
<evidence type="ECO:0000256" key="3">
    <source>
        <dbReference type="SAM" id="MobiDB-lite"/>
    </source>
</evidence>
<reference evidence="5" key="1">
    <citation type="journal article" date="2022" name="Int. J. Mol. Sci.">
        <title>Draft Genome of Tanacetum Coccineum: Genomic Comparison of Closely Related Tanacetum-Family Plants.</title>
        <authorList>
            <person name="Yamashiro T."/>
            <person name="Shiraishi A."/>
            <person name="Nakayama K."/>
            <person name="Satake H."/>
        </authorList>
    </citation>
    <scope>NUCLEOTIDE SEQUENCE</scope>
</reference>
<feature type="domain" description="CCHC-type" evidence="4">
    <location>
        <begin position="209"/>
        <end position="224"/>
    </location>
</feature>
<dbReference type="InterPro" id="IPR036875">
    <property type="entry name" value="Znf_CCHC_sf"/>
</dbReference>
<accession>A0ABQ5BVK0</accession>
<feature type="region of interest" description="Disordered" evidence="3">
    <location>
        <begin position="186"/>
        <end position="205"/>
    </location>
</feature>
<proteinExistence type="predicted"/>
<name>A0ABQ5BVK0_9ASTR</name>
<gene>
    <name evidence="5" type="ORF">Tco_0876558</name>
</gene>
<evidence type="ECO:0000259" key="4">
    <source>
        <dbReference type="PROSITE" id="PS50158"/>
    </source>
</evidence>
<keyword evidence="1" id="KW-0479">Metal-binding</keyword>
<evidence type="ECO:0000256" key="2">
    <source>
        <dbReference type="SAM" id="Coils"/>
    </source>
</evidence>
<sequence>MSTSKTYQQSLADAGSENRPPMLERGSYIPWASRFRRSTIPRLQTAEDLEGDDLLLRDAKMEVTQVRLAKQLTVDSFDDLFDYLQQFEKLVNASRAKKLEKSHDPLALVANTGSSSIQTSSYYVTHPTSVVDYDDEYQQDDVHNNSEDPLVSAMLVNIQSRNSGNTGRNNRRAYVQEEVVEGMNAPNETGNVQRTLRTPSSGNTSTVQCYNCSGKGHYARNCPKPRVRDSKYFMEQMLLAKQDEAGVILTDEQNDFLFADASRMEEIKELSANICLMARIQPTDHTSDDGPSCESAFISEVQSSSIDENNEPMYPTHTKIINSTIGDDQINSNIKFDSFKGNVNSGSVEKDTHVPDLCAVEKLARNAYQEAEKQRIFAQQVQTQNTHLTSQLEMYKERVRILENINKDNNYLNEFLEADERAKRYNKQAQSQLVRDRDIIRDLEKQRDKLDLDVKNYKRKNEELQKTHSILKRQMSEKEDTYHDTILDLEAKLKKNVDLILKLGNSLQGMFMLGPKPLSVYDQQLKHGLGYPNPYTLKQAISKCPKLYVASSLGNLEIPLNVRDSEDTLEDAFKSQQKMNEKMNDPIAVANKQNCWTINYKQLNALYEDFVPQKELSVEQKYF</sequence>
<comment type="caution">
    <text evidence="5">The sequence shown here is derived from an EMBL/GenBank/DDBJ whole genome shotgun (WGS) entry which is preliminary data.</text>
</comment>
<feature type="compositionally biased region" description="Polar residues" evidence="3">
    <location>
        <begin position="1"/>
        <end position="11"/>
    </location>
</feature>
<evidence type="ECO:0000256" key="1">
    <source>
        <dbReference type="PROSITE-ProRule" id="PRU00047"/>
    </source>
</evidence>
<protein>
    <submittedName>
        <fullName evidence="5">Retrovirus-related pol polyprotein from transposon TNT 1-94</fullName>
    </submittedName>
</protein>
<feature type="coiled-coil region" evidence="2">
    <location>
        <begin position="426"/>
        <end position="481"/>
    </location>
</feature>
<dbReference type="Pfam" id="PF00098">
    <property type="entry name" value="zf-CCHC"/>
    <property type="match status" value="1"/>
</dbReference>
<dbReference type="SUPFAM" id="SSF57756">
    <property type="entry name" value="Retrovirus zinc finger-like domains"/>
    <property type="match status" value="1"/>
</dbReference>
<keyword evidence="1" id="KW-0863">Zinc-finger</keyword>
<keyword evidence="1" id="KW-0862">Zinc</keyword>
<dbReference type="Gene3D" id="4.10.60.10">
    <property type="entry name" value="Zinc finger, CCHC-type"/>
    <property type="match status" value="1"/>
</dbReference>
<dbReference type="SMART" id="SM00343">
    <property type="entry name" value="ZnF_C2HC"/>
    <property type="match status" value="1"/>
</dbReference>
<dbReference type="EMBL" id="BQNB010013593">
    <property type="protein sequence ID" value="GJT17852.1"/>
    <property type="molecule type" value="Genomic_DNA"/>
</dbReference>
<dbReference type="InterPro" id="IPR001878">
    <property type="entry name" value="Znf_CCHC"/>
</dbReference>
<evidence type="ECO:0000313" key="5">
    <source>
        <dbReference type="EMBL" id="GJT17852.1"/>
    </source>
</evidence>